<sequence length="89" mass="9705">MKLILLLVFFSLHTCFTLEIGQSKIGGPTGPINRCVGPHTLPGAACRAMIKRYTFDPKKGCVEFTFGGCKPAPNNFETLAECRKACIAR</sequence>
<dbReference type="InterPro" id="IPR036880">
    <property type="entry name" value="Kunitz_BPTI_sf"/>
</dbReference>
<keyword evidence="1" id="KW-0646">Protease inhibitor</keyword>
<evidence type="ECO:0000256" key="1">
    <source>
        <dbReference type="ARBA" id="ARBA00022690"/>
    </source>
</evidence>
<name>A0A0N4YTV3_NIPBR</name>
<dbReference type="PANTHER" id="PTHR10083:SF374">
    <property type="entry name" value="BPTI_KUNITZ INHIBITOR DOMAIN-CONTAINING PROTEIN"/>
    <property type="match status" value="1"/>
</dbReference>
<keyword evidence="7" id="KW-1185">Reference proteome</keyword>
<reference evidence="8" key="1">
    <citation type="submission" date="2017-02" db="UniProtKB">
        <authorList>
            <consortium name="WormBaseParasite"/>
        </authorList>
    </citation>
    <scope>IDENTIFICATION</scope>
</reference>
<dbReference type="Pfam" id="PF00014">
    <property type="entry name" value="Kunitz_BPTI"/>
    <property type="match status" value="1"/>
</dbReference>
<keyword evidence="2" id="KW-0722">Serine protease inhibitor</keyword>
<evidence type="ECO:0000313" key="6">
    <source>
        <dbReference type="EMBL" id="VDL84414.1"/>
    </source>
</evidence>
<dbReference type="PANTHER" id="PTHR10083">
    <property type="entry name" value="KUNITZ-TYPE PROTEASE INHIBITOR-RELATED"/>
    <property type="match status" value="1"/>
</dbReference>
<dbReference type="WBParaSite" id="NBR_0002067501-mRNA-1">
    <property type="protein sequence ID" value="NBR_0002067501-mRNA-1"/>
    <property type="gene ID" value="NBR_0002067501"/>
</dbReference>
<feature type="domain" description="BPTI/Kunitz inhibitor" evidence="5">
    <location>
        <begin position="35"/>
        <end position="86"/>
    </location>
</feature>
<dbReference type="Proteomes" id="UP000271162">
    <property type="component" value="Unassembled WGS sequence"/>
</dbReference>
<feature type="signal peptide" evidence="4">
    <location>
        <begin position="1"/>
        <end position="17"/>
    </location>
</feature>
<feature type="chain" id="PRO_5043126031" evidence="4">
    <location>
        <begin position="18"/>
        <end position="89"/>
    </location>
</feature>
<evidence type="ECO:0000313" key="7">
    <source>
        <dbReference type="Proteomes" id="UP000271162"/>
    </source>
</evidence>
<dbReference type="CDD" id="cd00109">
    <property type="entry name" value="Kunitz-type"/>
    <property type="match status" value="1"/>
</dbReference>
<dbReference type="Gene3D" id="4.10.410.10">
    <property type="entry name" value="Pancreatic trypsin inhibitor Kunitz domain"/>
    <property type="match status" value="1"/>
</dbReference>
<dbReference type="GO" id="GO:0004867">
    <property type="term" value="F:serine-type endopeptidase inhibitor activity"/>
    <property type="evidence" value="ECO:0007669"/>
    <property type="project" value="UniProtKB-KW"/>
</dbReference>
<protein>
    <submittedName>
        <fullName evidence="8">BPTI/Kunitz inhibitor domain-containing protein</fullName>
    </submittedName>
</protein>
<dbReference type="PROSITE" id="PS00280">
    <property type="entry name" value="BPTI_KUNITZ_1"/>
    <property type="match status" value="1"/>
</dbReference>
<dbReference type="SMART" id="SM00131">
    <property type="entry name" value="KU"/>
    <property type="match status" value="1"/>
</dbReference>
<evidence type="ECO:0000256" key="4">
    <source>
        <dbReference type="SAM" id="SignalP"/>
    </source>
</evidence>
<organism evidence="8">
    <name type="scientific">Nippostrongylus brasiliensis</name>
    <name type="common">Rat hookworm</name>
    <dbReference type="NCBI Taxonomy" id="27835"/>
    <lineage>
        <taxon>Eukaryota</taxon>
        <taxon>Metazoa</taxon>
        <taxon>Ecdysozoa</taxon>
        <taxon>Nematoda</taxon>
        <taxon>Chromadorea</taxon>
        <taxon>Rhabditida</taxon>
        <taxon>Rhabditina</taxon>
        <taxon>Rhabditomorpha</taxon>
        <taxon>Strongyloidea</taxon>
        <taxon>Heligmosomidae</taxon>
        <taxon>Nippostrongylus</taxon>
    </lineage>
</organism>
<dbReference type="SUPFAM" id="SSF57362">
    <property type="entry name" value="BPTI-like"/>
    <property type="match status" value="1"/>
</dbReference>
<accession>A0A0N4YTV3</accession>
<evidence type="ECO:0000256" key="3">
    <source>
        <dbReference type="ARBA" id="ARBA00023157"/>
    </source>
</evidence>
<proteinExistence type="predicted"/>
<dbReference type="AlphaFoldDB" id="A0A0N4YTV3"/>
<reference evidence="6 7" key="2">
    <citation type="submission" date="2018-11" db="EMBL/GenBank/DDBJ databases">
        <authorList>
            <consortium name="Pathogen Informatics"/>
        </authorList>
    </citation>
    <scope>NUCLEOTIDE SEQUENCE [LARGE SCALE GENOMIC DNA]</scope>
</reference>
<keyword evidence="3" id="KW-1015">Disulfide bond</keyword>
<evidence type="ECO:0000259" key="5">
    <source>
        <dbReference type="PROSITE" id="PS50279"/>
    </source>
</evidence>
<dbReference type="STRING" id="27835.A0A0N4YTV3"/>
<dbReference type="InterPro" id="IPR002223">
    <property type="entry name" value="Kunitz_BPTI"/>
</dbReference>
<dbReference type="InterPro" id="IPR050098">
    <property type="entry name" value="TFPI/VKTCI-like"/>
</dbReference>
<dbReference type="GO" id="GO:0005615">
    <property type="term" value="C:extracellular space"/>
    <property type="evidence" value="ECO:0007669"/>
    <property type="project" value="TreeGrafter"/>
</dbReference>
<keyword evidence="4" id="KW-0732">Signal</keyword>
<dbReference type="InterPro" id="IPR020901">
    <property type="entry name" value="Prtase_inh_Kunz-CS"/>
</dbReference>
<dbReference type="EMBL" id="UYSL01025404">
    <property type="protein sequence ID" value="VDL84414.1"/>
    <property type="molecule type" value="Genomic_DNA"/>
</dbReference>
<dbReference type="PROSITE" id="PS50279">
    <property type="entry name" value="BPTI_KUNITZ_2"/>
    <property type="match status" value="1"/>
</dbReference>
<gene>
    <name evidence="6" type="ORF">NBR_LOCUS20676</name>
</gene>
<evidence type="ECO:0000256" key="2">
    <source>
        <dbReference type="ARBA" id="ARBA00022900"/>
    </source>
</evidence>
<evidence type="ECO:0000313" key="8">
    <source>
        <dbReference type="WBParaSite" id="NBR_0002067501-mRNA-1"/>
    </source>
</evidence>